<accession>A0A6A1UV70</accession>
<evidence type="ECO:0000313" key="4">
    <source>
        <dbReference type="EMBL" id="KAB1204262.1"/>
    </source>
</evidence>
<protein>
    <recommendedName>
        <fullName evidence="3">Nonsense-mediated mRNA decay factor SMG8</fullName>
    </recommendedName>
</protein>
<keyword evidence="2" id="KW-0866">Nonsense-mediated mRNA decay</keyword>
<evidence type="ECO:0000256" key="2">
    <source>
        <dbReference type="ARBA" id="ARBA00023161"/>
    </source>
</evidence>
<dbReference type="AlphaFoldDB" id="A0A6A1UV70"/>
<dbReference type="GO" id="GO:0000184">
    <property type="term" value="P:nuclear-transcribed mRNA catabolic process, nonsense-mediated decay"/>
    <property type="evidence" value="ECO:0007669"/>
    <property type="project" value="UniProtKB-KW"/>
</dbReference>
<name>A0A6A1UV70_9ROSI</name>
<sequence length="167" mass="18482">MVAVFAAAAAASAASGKIFTIPEILNLEIWLSSSQLILQGVLYGEGGFIDEAEIARKKPRLWSTAPPQVEGSISRKMEPLDVVVPWLDCGRGLNTNFSTLWCERALLAAKEVYLNDLHPCYHTSLHEAHLEKSLHAFRSKYCDAVSLTGKPCMHQRHDVQTHTLTLL</sequence>
<dbReference type="PANTHER" id="PTHR13091:SF0">
    <property type="entry name" value="NONSENSE-MEDIATED MRNA DECAY FACTOR SMG8"/>
    <property type="match status" value="1"/>
</dbReference>
<comment type="caution">
    <text evidence="4">The sequence shown here is derived from an EMBL/GenBank/DDBJ whole genome shotgun (WGS) entry which is preliminary data.</text>
</comment>
<organism evidence="4 5">
    <name type="scientific">Morella rubra</name>
    <name type="common">Chinese bayberry</name>
    <dbReference type="NCBI Taxonomy" id="262757"/>
    <lineage>
        <taxon>Eukaryota</taxon>
        <taxon>Viridiplantae</taxon>
        <taxon>Streptophyta</taxon>
        <taxon>Embryophyta</taxon>
        <taxon>Tracheophyta</taxon>
        <taxon>Spermatophyta</taxon>
        <taxon>Magnoliopsida</taxon>
        <taxon>eudicotyledons</taxon>
        <taxon>Gunneridae</taxon>
        <taxon>Pentapetalae</taxon>
        <taxon>rosids</taxon>
        <taxon>fabids</taxon>
        <taxon>Fagales</taxon>
        <taxon>Myricaceae</taxon>
        <taxon>Morella</taxon>
    </lineage>
</organism>
<dbReference type="OrthoDB" id="63589at2759"/>
<evidence type="ECO:0000256" key="3">
    <source>
        <dbReference type="ARBA" id="ARBA00029509"/>
    </source>
</evidence>
<dbReference type="InterPro" id="IPR019354">
    <property type="entry name" value="SMG8-like"/>
</dbReference>
<dbReference type="PANTHER" id="PTHR13091">
    <property type="entry name" value="AMPLIFIED IN BREAST CANCER 2-RELATED"/>
    <property type="match status" value="1"/>
</dbReference>
<comment type="similarity">
    <text evidence="1">Belongs to the SMG8 family.</text>
</comment>
<evidence type="ECO:0000313" key="5">
    <source>
        <dbReference type="Proteomes" id="UP000516437"/>
    </source>
</evidence>
<reference evidence="4 5" key="1">
    <citation type="journal article" date="2019" name="Plant Biotechnol. J.">
        <title>The red bayberry genome and genetic basis of sex determination.</title>
        <authorList>
            <person name="Jia H.M."/>
            <person name="Jia H.J."/>
            <person name="Cai Q.L."/>
            <person name="Wang Y."/>
            <person name="Zhao H.B."/>
            <person name="Yang W.F."/>
            <person name="Wang G.Y."/>
            <person name="Li Y.H."/>
            <person name="Zhan D.L."/>
            <person name="Shen Y.T."/>
            <person name="Niu Q.F."/>
            <person name="Chang L."/>
            <person name="Qiu J."/>
            <person name="Zhao L."/>
            <person name="Xie H.B."/>
            <person name="Fu W.Y."/>
            <person name="Jin J."/>
            <person name="Li X.W."/>
            <person name="Jiao Y."/>
            <person name="Zhou C.C."/>
            <person name="Tu T."/>
            <person name="Chai C.Y."/>
            <person name="Gao J.L."/>
            <person name="Fan L.J."/>
            <person name="van de Weg E."/>
            <person name="Wang J.Y."/>
            <person name="Gao Z.S."/>
        </authorList>
    </citation>
    <scope>NUCLEOTIDE SEQUENCE [LARGE SCALE GENOMIC DNA]</scope>
    <source>
        <tissue evidence="4">Leaves</tissue>
    </source>
</reference>
<evidence type="ECO:0000256" key="1">
    <source>
        <dbReference type="ARBA" id="ARBA00006443"/>
    </source>
</evidence>
<dbReference type="EMBL" id="RXIC02000026">
    <property type="protein sequence ID" value="KAB1204262.1"/>
    <property type="molecule type" value="Genomic_DNA"/>
</dbReference>
<dbReference type="Proteomes" id="UP000516437">
    <property type="component" value="Chromosome 8"/>
</dbReference>
<keyword evidence="5" id="KW-1185">Reference proteome</keyword>
<proteinExistence type="inferred from homology"/>
<gene>
    <name evidence="4" type="ORF">CJ030_MR8G009050</name>
</gene>